<evidence type="ECO:0000313" key="2">
    <source>
        <dbReference type="EMBL" id="VDM61427.1"/>
    </source>
</evidence>
<accession>A0A0R3PV33</accession>
<evidence type="ECO:0000256" key="1">
    <source>
        <dbReference type="SAM" id="MobiDB-lite"/>
    </source>
</evidence>
<evidence type="ECO:0000313" key="4">
    <source>
        <dbReference type="WBParaSite" id="ACOC_0000984101-mRNA-1"/>
    </source>
</evidence>
<dbReference type="Proteomes" id="UP000267027">
    <property type="component" value="Unassembled WGS sequence"/>
</dbReference>
<feature type="compositionally biased region" description="Basic residues" evidence="1">
    <location>
        <begin position="59"/>
        <end position="68"/>
    </location>
</feature>
<dbReference type="WBParaSite" id="ACOC_0000984101-mRNA-1">
    <property type="protein sequence ID" value="ACOC_0000984101-mRNA-1"/>
    <property type="gene ID" value="ACOC_0000984101"/>
</dbReference>
<feature type="region of interest" description="Disordered" evidence="1">
    <location>
        <begin position="45"/>
        <end position="72"/>
    </location>
</feature>
<dbReference type="OrthoDB" id="5872417at2759"/>
<dbReference type="OMA" id="NARYEMS"/>
<organism evidence="4">
    <name type="scientific">Angiostrongylus costaricensis</name>
    <name type="common">Nematode worm</name>
    <dbReference type="NCBI Taxonomy" id="334426"/>
    <lineage>
        <taxon>Eukaryota</taxon>
        <taxon>Metazoa</taxon>
        <taxon>Ecdysozoa</taxon>
        <taxon>Nematoda</taxon>
        <taxon>Chromadorea</taxon>
        <taxon>Rhabditida</taxon>
        <taxon>Rhabditina</taxon>
        <taxon>Rhabditomorpha</taxon>
        <taxon>Strongyloidea</taxon>
        <taxon>Metastrongylidae</taxon>
        <taxon>Angiostrongylus</taxon>
    </lineage>
</organism>
<protein>
    <submittedName>
        <fullName evidence="2 4">Uncharacterized protein</fullName>
    </submittedName>
</protein>
<keyword evidence="3" id="KW-1185">Reference proteome</keyword>
<reference evidence="2 3" key="2">
    <citation type="submission" date="2018-11" db="EMBL/GenBank/DDBJ databases">
        <authorList>
            <consortium name="Pathogen Informatics"/>
        </authorList>
    </citation>
    <scope>NUCLEOTIDE SEQUENCE [LARGE SCALE GENOMIC DNA]</scope>
    <source>
        <strain evidence="2 3">Costa Rica</strain>
    </source>
</reference>
<dbReference type="AlphaFoldDB" id="A0A0R3PV33"/>
<sequence length="277" mass="31659">MPLPSPPIYYCRIRNCQRTCGLVHRDSTKKRLQFSLRSLSLDNVEQVKEPPKKTTTNREHKKRVKRKAPTKDRKILTDTNTSTSTNNGTFDRVSQNKDTKQLETKQQFSTFEEIMDRAARKISAVTIENKPSTSMLSKEEEALAEKRSRIVPSVSVDTTTIHFDNPIWDNPELRAELLDSEEEFALDASPPTLQEDSTVVDEIIDEATHAVDSNPIDHERKDEMVTGWSSDEDDYSTLDLRQIHKLDSSKSLVLPAVSKHFLNEGNYERSIDVVDEI</sequence>
<reference evidence="4" key="1">
    <citation type="submission" date="2017-02" db="UniProtKB">
        <authorList>
            <consortium name="WormBaseParasite"/>
        </authorList>
    </citation>
    <scope>IDENTIFICATION</scope>
</reference>
<evidence type="ECO:0000313" key="3">
    <source>
        <dbReference type="Proteomes" id="UP000267027"/>
    </source>
</evidence>
<feature type="compositionally biased region" description="Basic and acidic residues" evidence="1">
    <location>
        <begin position="45"/>
        <end position="58"/>
    </location>
</feature>
<proteinExistence type="predicted"/>
<name>A0A0R3PV33_ANGCS</name>
<dbReference type="EMBL" id="UYYA01004363">
    <property type="protein sequence ID" value="VDM61427.1"/>
    <property type="molecule type" value="Genomic_DNA"/>
</dbReference>
<gene>
    <name evidence="2" type="ORF">ACOC_LOCUS9842</name>
</gene>